<dbReference type="PANTHER" id="PTHR30005">
    <property type="entry name" value="EXOPOLYPHOSPHATASE"/>
    <property type="match status" value="1"/>
</dbReference>
<organism evidence="4 5">
    <name type="scientific">Actinoplanes missouriensis (strain ATCC 14538 / DSM 43046 / CBS 188.64 / JCM 3121 / NBRC 102363 / NCIMB 12654 / NRRL B-3342 / UNCC 431)</name>
    <dbReference type="NCBI Taxonomy" id="512565"/>
    <lineage>
        <taxon>Bacteria</taxon>
        <taxon>Bacillati</taxon>
        <taxon>Actinomycetota</taxon>
        <taxon>Actinomycetes</taxon>
        <taxon>Micromonosporales</taxon>
        <taxon>Micromonosporaceae</taxon>
        <taxon>Actinoplanes</taxon>
    </lineage>
</organism>
<dbReference type="SUPFAM" id="SSF53067">
    <property type="entry name" value="Actin-like ATPase domain"/>
    <property type="match status" value="2"/>
</dbReference>
<evidence type="ECO:0000256" key="1">
    <source>
        <dbReference type="ARBA" id="ARBA00007125"/>
    </source>
</evidence>
<dbReference type="EMBL" id="AP012319">
    <property type="protein sequence ID" value="BAL89003.1"/>
    <property type="molecule type" value="Genomic_DNA"/>
</dbReference>
<keyword evidence="2" id="KW-0378">Hydrolase</keyword>
<gene>
    <name evidence="4" type="ordered locus">AMIS_37830</name>
</gene>
<dbReference type="GO" id="GO:0016462">
    <property type="term" value="F:pyrophosphatase activity"/>
    <property type="evidence" value="ECO:0007669"/>
    <property type="project" value="TreeGrafter"/>
</dbReference>
<feature type="domain" description="Ppx/GppA phosphatase N-terminal" evidence="3">
    <location>
        <begin position="24"/>
        <end position="305"/>
    </location>
</feature>
<comment type="similarity">
    <text evidence="1">Belongs to the GppA/Ppx family.</text>
</comment>
<dbReference type="eggNOG" id="COG0248">
    <property type="taxonomic scope" value="Bacteria"/>
</dbReference>
<evidence type="ECO:0000256" key="2">
    <source>
        <dbReference type="ARBA" id="ARBA00022801"/>
    </source>
</evidence>
<dbReference type="RefSeq" id="WP_014443897.1">
    <property type="nucleotide sequence ID" value="NC_017093.1"/>
</dbReference>
<sequence>MRIAVLDVGSQAVNLVVGRSGSGPDAKTVHSWKLRTRVATCIAPDGTIDTDGRARVAAAVAEASKYARQAGVEEIFAFGTAAIRDCANRDRVLDQIESESGIRLGVLSGVEEAELTFLAARSWLGPKAGRMLLLDIGGGTLEVASGKAQLPESALSLPLGAGRMTREFLLDGDPPSSAAVRRLRRHVRDQIREVIVPGDWPEPRTVVAASRTFYQLARLTGAAPMRHGARQSRHVQRKPLRKWIERLSRLPSAERQRLPGVSPHRAHQILAGAIIAYELLTAFGESSARICPWGLREGILLRRLTDESWSAGGASWWPAPWSARCLTPA</sequence>
<protein>
    <submittedName>
        <fullName evidence="4">Putative exopolyphosphatase</fullName>
    </submittedName>
</protein>
<dbReference type="InterPro" id="IPR043129">
    <property type="entry name" value="ATPase_NBD"/>
</dbReference>
<dbReference type="PATRIC" id="fig|512565.3.peg.3776"/>
<evidence type="ECO:0000313" key="4">
    <source>
        <dbReference type="EMBL" id="BAL89003.1"/>
    </source>
</evidence>
<dbReference type="CDD" id="cd24056">
    <property type="entry name" value="ASKHA_NBD_MtPPX1-like"/>
    <property type="match status" value="1"/>
</dbReference>
<reference evidence="4 5" key="1">
    <citation type="submission" date="2012-02" db="EMBL/GenBank/DDBJ databases">
        <title>Complete genome sequence of Actinoplanes missouriensis 431 (= NBRC 102363).</title>
        <authorList>
            <person name="Ohnishi Y."/>
            <person name="Ishikawa J."/>
            <person name="Sekine M."/>
            <person name="Hosoyama A."/>
            <person name="Harada T."/>
            <person name="Narita H."/>
            <person name="Hata T."/>
            <person name="Konno Y."/>
            <person name="Tutikane K."/>
            <person name="Fujita N."/>
            <person name="Horinouchi S."/>
            <person name="Hayakawa M."/>
        </authorList>
    </citation>
    <scope>NUCLEOTIDE SEQUENCE [LARGE SCALE GENOMIC DNA]</scope>
    <source>
        <strain evidence="5">ATCC 14538 / DSM 43046 / CBS 188.64 / JCM 3121 / NBRC 102363 / NCIMB 12654 / NRRL B-3342 / UNCC 431</strain>
    </source>
</reference>
<dbReference type="FunFam" id="3.30.420.150:FF:000006">
    <property type="entry name" value="Ppx/GppA family phosphatase"/>
    <property type="match status" value="1"/>
</dbReference>
<dbReference type="Gene3D" id="3.30.420.150">
    <property type="entry name" value="Exopolyphosphatase. Domain 2"/>
    <property type="match status" value="1"/>
</dbReference>
<dbReference type="InterPro" id="IPR050273">
    <property type="entry name" value="GppA/Ppx_hydrolase"/>
</dbReference>
<dbReference type="KEGG" id="ams:AMIS_37830"/>
<dbReference type="STRING" id="512565.AMIS_37830"/>
<dbReference type="PANTHER" id="PTHR30005:SF0">
    <property type="entry name" value="RETROGRADE REGULATION PROTEIN 2"/>
    <property type="match status" value="1"/>
</dbReference>
<dbReference type="InterPro" id="IPR003695">
    <property type="entry name" value="Ppx_GppA_N"/>
</dbReference>
<dbReference type="AlphaFoldDB" id="I0H7L6"/>
<accession>I0H7L6</accession>
<keyword evidence="5" id="KW-1185">Reference proteome</keyword>
<dbReference type="HOGENOM" id="CLU_025908_1_4_11"/>
<dbReference type="Pfam" id="PF02541">
    <property type="entry name" value="Ppx-GppA"/>
    <property type="match status" value="1"/>
</dbReference>
<dbReference type="Gene3D" id="3.30.420.40">
    <property type="match status" value="1"/>
</dbReference>
<evidence type="ECO:0000259" key="3">
    <source>
        <dbReference type="Pfam" id="PF02541"/>
    </source>
</evidence>
<name>I0H7L6_ACTM4</name>
<dbReference type="OrthoDB" id="9793035at2"/>
<evidence type="ECO:0000313" key="5">
    <source>
        <dbReference type="Proteomes" id="UP000007882"/>
    </source>
</evidence>
<proteinExistence type="inferred from homology"/>
<dbReference type="Proteomes" id="UP000007882">
    <property type="component" value="Chromosome"/>
</dbReference>